<feature type="domain" description="Major facilitator superfamily (MFS) profile" evidence="8">
    <location>
        <begin position="25"/>
        <end position="420"/>
    </location>
</feature>
<feature type="transmembrane region" description="Helical" evidence="7">
    <location>
        <begin position="387"/>
        <end position="414"/>
    </location>
</feature>
<comment type="subcellular location">
    <subcellularLocation>
        <location evidence="1">Cell membrane</location>
        <topology evidence="1">Multi-pass membrane protein</topology>
    </subcellularLocation>
</comment>
<name>A0ABQ3VJY6_9CHLR</name>
<dbReference type="CDD" id="cd06173">
    <property type="entry name" value="MFS_MefA_like"/>
    <property type="match status" value="1"/>
</dbReference>
<keyword evidence="5 7" id="KW-1133">Transmembrane helix</keyword>
<evidence type="ECO:0000256" key="5">
    <source>
        <dbReference type="ARBA" id="ARBA00022989"/>
    </source>
</evidence>
<keyword evidence="4 7" id="KW-0812">Transmembrane</keyword>
<dbReference type="EMBL" id="BNJJ01000010">
    <property type="protein sequence ID" value="GHO85683.1"/>
    <property type="molecule type" value="Genomic_DNA"/>
</dbReference>
<evidence type="ECO:0000256" key="7">
    <source>
        <dbReference type="SAM" id="Phobius"/>
    </source>
</evidence>
<feature type="transmembrane region" description="Helical" evidence="7">
    <location>
        <begin position="98"/>
        <end position="122"/>
    </location>
</feature>
<keyword evidence="6 7" id="KW-0472">Membrane</keyword>
<evidence type="ECO:0000259" key="8">
    <source>
        <dbReference type="PROSITE" id="PS50850"/>
    </source>
</evidence>
<keyword evidence="3" id="KW-1003">Cell membrane</keyword>
<keyword evidence="10" id="KW-1185">Reference proteome</keyword>
<evidence type="ECO:0000256" key="6">
    <source>
        <dbReference type="ARBA" id="ARBA00023136"/>
    </source>
</evidence>
<accession>A0ABQ3VJY6</accession>
<gene>
    <name evidence="9" type="ORF">KSZ_36890</name>
</gene>
<feature type="transmembrane region" description="Helical" evidence="7">
    <location>
        <begin position="244"/>
        <end position="267"/>
    </location>
</feature>
<dbReference type="Pfam" id="PF05977">
    <property type="entry name" value="MFS_3"/>
    <property type="match status" value="1"/>
</dbReference>
<dbReference type="InterPro" id="IPR036259">
    <property type="entry name" value="MFS_trans_sf"/>
</dbReference>
<evidence type="ECO:0000313" key="9">
    <source>
        <dbReference type="EMBL" id="GHO85683.1"/>
    </source>
</evidence>
<feature type="transmembrane region" description="Helical" evidence="7">
    <location>
        <begin position="273"/>
        <end position="296"/>
    </location>
</feature>
<dbReference type="SUPFAM" id="SSF103473">
    <property type="entry name" value="MFS general substrate transporter"/>
    <property type="match status" value="1"/>
</dbReference>
<sequence length="420" mass="45602">MGQIRITPEKGSATQAARPLWRNFDFLLLWSGQLISTLGTNISHLALPLLILALTHSPVQAGLFAAVRQLPYLLISLPAGALVDRWDRKRTMICCDLLRWLVMGSVPLAFALGHLTLLQLYLVTLIEGTAYVLFSLAQISALPHVVTPEQLPRAYALDTTTEYTGTLLGPSLGAFIIGLAPVVQVGAIIGYLVDSFSYLLSGLSLLRVRASFQVERARNRAPRRLYHEIAEGLRFLWQQRALRLMALLTALVNFLQSPLDLALIILAQNRLHLSVQFIGLIFSAGGVGGILGGLLAPWLHERLRNGQILSASLVVWICAALLLALAPWSAALLIGKFLFSVSWPTYAVAVVAYRLRQTPDELQGRVNSAFRNITYGSEPFGSAVGGLLLVALSAQAIFGLMVAGLAGGLLLACCTRLRKI</sequence>
<dbReference type="PROSITE" id="PS50850">
    <property type="entry name" value="MFS"/>
    <property type="match status" value="1"/>
</dbReference>
<evidence type="ECO:0000313" key="10">
    <source>
        <dbReference type="Proteomes" id="UP000635565"/>
    </source>
</evidence>
<organism evidence="9 10">
    <name type="scientific">Dictyobacter formicarum</name>
    <dbReference type="NCBI Taxonomy" id="2778368"/>
    <lineage>
        <taxon>Bacteria</taxon>
        <taxon>Bacillati</taxon>
        <taxon>Chloroflexota</taxon>
        <taxon>Ktedonobacteria</taxon>
        <taxon>Ktedonobacterales</taxon>
        <taxon>Dictyobacteraceae</taxon>
        <taxon>Dictyobacter</taxon>
    </lineage>
</organism>
<feature type="transmembrane region" description="Helical" evidence="7">
    <location>
        <begin position="27"/>
        <end position="54"/>
    </location>
</feature>
<comment type="caution">
    <text evidence="9">The sequence shown here is derived from an EMBL/GenBank/DDBJ whole genome shotgun (WGS) entry which is preliminary data.</text>
</comment>
<evidence type="ECO:0000256" key="1">
    <source>
        <dbReference type="ARBA" id="ARBA00004651"/>
    </source>
</evidence>
<reference evidence="9 10" key="1">
    <citation type="journal article" date="2021" name="Int. J. Syst. Evol. Microbiol.">
        <title>Reticulibacter mediterranei gen. nov., sp. nov., within the new family Reticulibacteraceae fam. nov., and Ktedonospora formicarum gen. nov., sp. nov., Ktedonobacter robiniae sp. nov., Dictyobacter formicarum sp. nov. and Dictyobacter arantiisoli sp. nov., belonging to the class Ktedonobacteria.</title>
        <authorList>
            <person name="Yabe S."/>
            <person name="Zheng Y."/>
            <person name="Wang C.M."/>
            <person name="Sakai Y."/>
            <person name="Abe K."/>
            <person name="Yokota A."/>
            <person name="Donadio S."/>
            <person name="Cavaletti L."/>
            <person name="Monciardini P."/>
        </authorList>
    </citation>
    <scope>NUCLEOTIDE SEQUENCE [LARGE SCALE GENOMIC DNA]</scope>
    <source>
        <strain evidence="9 10">SOSP1-9</strain>
    </source>
</reference>
<dbReference type="InterPro" id="IPR010290">
    <property type="entry name" value="TM_effector"/>
</dbReference>
<protein>
    <submittedName>
        <fullName evidence="9">MFS transporter</fullName>
    </submittedName>
</protein>
<evidence type="ECO:0000256" key="2">
    <source>
        <dbReference type="ARBA" id="ARBA00022448"/>
    </source>
</evidence>
<dbReference type="Gene3D" id="1.20.1250.20">
    <property type="entry name" value="MFS general substrate transporter like domains"/>
    <property type="match status" value="1"/>
</dbReference>
<proteinExistence type="predicted"/>
<dbReference type="RefSeq" id="WP_201363327.1">
    <property type="nucleotide sequence ID" value="NZ_BNJJ01000010.1"/>
</dbReference>
<dbReference type="PANTHER" id="PTHR23513">
    <property type="entry name" value="INTEGRAL MEMBRANE EFFLUX PROTEIN-RELATED"/>
    <property type="match status" value="1"/>
</dbReference>
<evidence type="ECO:0000256" key="4">
    <source>
        <dbReference type="ARBA" id="ARBA00022692"/>
    </source>
</evidence>
<dbReference type="Proteomes" id="UP000635565">
    <property type="component" value="Unassembled WGS sequence"/>
</dbReference>
<feature type="transmembrane region" description="Helical" evidence="7">
    <location>
        <begin position="167"/>
        <end position="189"/>
    </location>
</feature>
<dbReference type="PANTHER" id="PTHR23513:SF6">
    <property type="entry name" value="MAJOR FACILITATOR SUPERFAMILY ASSOCIATED DOMAIN-CONTAINING PROTEIN"/>
    <property type="match status" value="1"/>
</dbReference>
<keyword evidence="2" id="KW-0813">Transport</keyword>
<feature type="transmembrane region" description="Helical" evidence="7">
    <location>
        <begin position="308"/>
        <end position="334"/>
    </location>
</feature>
<dbReference type="InterPro" id="IPR020846">
    <property type="entry name" value="MFS_dom"/>
</dbReference>
<feature type="transmembrane region" description="Helical" evidence="7">
    <location>
        <begin position="66"/>
        <end position="86"/>
    </location>
</feature>
<evidence type="ECO:0000256" key="3">
    <source>
        <dbReference type="ARBA" id="ARBA00022475"/>
    </source>
</evidence>